<keyword evidence="8" id="KW-1185">Reference proteome</keyword>
<dbReference type="PANTHER" id="PTHR33499">
    <property type="entry name" value="OS12G0282400 PROTEIN-RELATED"/>
    <property type="match status" value="1"/>
</dbReference>
<name>A0A2G2VPD9_CAPBA</name>
<comment type="caution">
    <text evidence="7">The sequence shown here is derived from an EMBL/GenBank/DDBJ whole genome shotgun (WGS) entry which is preliminary data.</text>
</comment>
<evidence type="ECO:0000256" key="4">
    <source>
        <dbReference type="ARBA" id="ARBA00022989"/>
    </source>
</evidence>
<dbReference type="AlphaFoldDB" id="A0A2G2VPD9"/>
<protein>
    <submittedName>
        <fullName evidence="7">Folate-biopterin transporter 1, chloroplastic</fullName>
    </submittedName>
</protein>
<gene>
    <name evidence="7" type="ORF">CQW23_26644</name>
</gene>
<comment type="subcellular location">
    <subcellularLocation>
        <location evidence="1">Membrane</location>
        <topology evidence="1">Multi-pass membrane protein</topology>
    </subcellularLocation>
</comment>
<dbReference type="OrthoDB" id="1294694at2759"/>
<feature type="transmembrane region" description="Helical" evidence="6">
    <location>
        <begin position="141"/>
        <end position="162"/>
    </location>
</feature>
<keyword evidence="2" id="KW-0813">Transport</keyword>
<reference evidence="8" key="2">
    <citation type="journal article" date="2017" name="J. Anim. Genet.">
        <title>Multiple reference genome sequences of hot pepper reveal the massive evolution of plant disease resistance genes by retroduplication.</title>
        <authorList>
            <person name="Kim S."/>
            <person name="Park J."/>
            <person name="Yeom S.-I."/>
            <person name="Kim Y.-M."/>
            <person name="Seo E."/>
            <person name="Kim K.-T."/>
            <person name="Kim M.-S."/>
            <person name="Lee J.M."/>
            <person name="Cheong K."/>
            <person name="Shin H.-S."/>
            <person name="Kim S.-B."/>
            <person name="Han K."/>
            <person name="Lee J."/>
            <person name="Park M."/>
            <person name="Lee H.-A."/>
            <person name="Lee H.-Y."/>
            <person name="Lee Y."/>
            <person name="Oh S."/>
            <person name="Lee J.H."/>
            <person name="Choi E."/>
            <person name="Choi E."/>
            <person name="Lee S.E."/>
            <person name="Jeon J."/>
            <person name="Kim H."/>
            <person name="Choi G."/>
            <person name="Song H."/>
            <person name="Lee J."/>
            <person name="Lee S.-C."/>
            <person name="Kwon J.-K."/>
            <person name="Lee H.-Y."/>
            <person name="Koo N."/>
            <person name="Hong Y."/>
            <person name="Kim R.W."/>
            <person name="Kang W.-H."/>
            <person name="Huh J.H."/>
            <person name="Kang B.-C."/>
            <person name="Yang T.-J."/>
            <person name="Lee Y.-H."/>
            <person name="Bennetzen J.L."/>
            <person name="Choi D."/>
        </authorList>
    </citation>
    <scope>NUCLEOTIDE SEQUENCE [LARGE SCALE GENOMIC DNA]</scope>
    <source>
        <strain evidence="8">cv. PBC81</strain>
    </source>
</reference>
<accession>A0A2G2VPD9</accession>
<evidence type="ECO:0000313" key="7">
    <source>
        <dbReference type="EMBL" id="PHT34844.1"/>
    </source>
</evidence>
<keyword evidence="3 6" id="KW-0812">Transmembrane</keyword>
<evidence type="ECO:0000256" key="1">
    <source>
        <dbReference type="ARBA" id="ARBA00004141"/>
    </source>
</evidence>
<evidence type="ECO:0000256" key="2">
    <source>
        <dbReference type="ARBA" id="ARBA00022448"/>
    </source>
</evidence>
<dbReference type="EMBL" id="MLFT02000011">
    <property type="protein sequence ID" value="PHT34844.1"/>
    <property type="molecule type" value="Genomic_DNA"/>
</dbReference>
<evidence type="ECO:0000256" key="3">
    <source>
        <dbReference type="ARBA" id="ARBA00022692"/>
    </source>
</evidence>
<sequence length="180" mass="20499">MMTNVDISNNGDYRYICNPASRHDIKNWKGVPDLAKDRIVAYMLDTFQLSNIEHNRDTILKTAKNLYRYHRSRLQDHFKKISTKEESRQNIPSDVNEVEWKFLVDYFSSDDLRLGVSVLGGLIGVGLTKVFGVTKDKFDNLAFLIVLCNLSSLLSLPLLGLLPGNEPNTKESIDSEMECN</sequence>
<keyword evidence="4 6" id="KW-1133">Transmembrane helix</keyword>
<dbReference type="GO" id="GO:0016020">
    <property type="term" value="C:membrane"/>
    <property type="evidence" value="ECO:0007669"/>
    <property type="project" value="UniProtKB-SubCell"/>
</dbReference>
<reference evidence="7 8" key="1">
    <citation type="journal article" date="2017" name="Genome Biol.">
        <title>New reference genome sequences of hot pepper reveal the massive evolution of plant disease-resistance genes by retroduplication.</title>
        <authorList>
            <person name="Kim S."/>
            <person name="Park J."/>
            <person name="Yeom S.I."/>
            <person name="Kim Y.M."/>
            <person name="Seo E."/>
            <person name="Kim K.T."/>
            <person name="Kim M.S."/>
            <person name="Lee J.M."/>
            <person name="Cheong K."/>
            <person name="Shin H.S."/>
            <person name="Kim S.B."/>
            <person name="Han K."/>
            <person name="Lee J."/>
            <person name="Park M."/>
            <person name="Lee H.A."/>
            <person name="Lee H.Y."/>
            <person name="Lee Y."/>
            <person name="Oh S."/>
            <person name="Lee J.H."/>
            <person name="Choi E."/>
            <person name="Choi E."/>
            <person name="Lee S.E."/>
            <person name="Jeon J."/>
            <person name="Kim H."/>
            <person name="Choi G."/>
            <person name="Song H."/>
            <person name="Lee J."/>
            <person name="Lee S.C."/>
            <person name="Kwon J.K."/>
            <person name="Lee H.Y."/>
            <person name="Koo N."/>
            <person name="Hong Y."/>
            <person name="Kim R.W."/>
            <person name="Kang W.H."/>
            <person name="Huh J.H."/>
            <person name="Kang B.C."/>
            <person name="Yang T.J."/>
            <person name="Lee Y.H."/>
            <person name="Bennetzen J.L."/>
            <person name="Choi D."/>
        </authorList>
    </citation>
    <scope>NUCLEOTIDE SEQUENCE [LARGE SCALE GENOMIC DNA]</scope>
    <source>
        <strain evidence="8">cv. PBC81</strain>
    </source>
</reference>
<proteinExistence type="predicted"/>
<keyword evidence="5 6" id="KW-0472">Membrane</keyword>
<dbReference type="Pfam" id="PF03092">
    <property type="entry name" value="BT1"/>
    <property type="match status" value="1"/>
</dbReference>
<dbReference type="PANTHER" id="PTHR33499:SF43">
    <property type="entry name" value="TRANSPOSASE, PTTA_EN_SPM, PLANT"/>
    <property type="match status" value="1"/>
</dbReference>
<dbReference type="STRING" id="33114.A0A2G2VPD9"/>
<feature type="transmembrane region" description="Helical" evidence="6">
    <location>
        <begin position="114"/>
        <end position="134"/>
    </location>
</feature>
<dbReference type="Proteomes" id="UP000224567">
    <property type="component" value="Unassembled WGS sequence"/>
</dbReference>
<dbReference type="InterPro" id="IPR039309">
    <property type="entry name" value="BT1"/>
</dbReference>
<evidence type="ECO:0000256" key="6">
    <source>
        <dbReference type="SAM" id="Phobius"/>
    </source>
</evidence>
<evidence type="ECO:0000313" key="8">
    <source>
        <dbReference type="Proteomes" id="UP000224567"/>
    </source>
</evidence>
<evidence type="ECO:0000256" key="5">
    <source>
        <dbReference type="ARBA" id="ARBA00023136"/>
    </source>
</evidence>
<organism evidence="7 8">
    <name type="scientific">Capsicum baccatum</name>
    <name type="common">Peruvian pepper</name>
    <dbReference type="NCBI Taxonomy" id="33114"/>
    <lineage>
        <taxon>Eukaryota</taxon>
        <taxon>Viridiplantae</taxon>
        <taxon>Streptophyta</taxon>
        <taxon>Embryophyta</taxon>
        <taxon>Tracheophyta</taxon>
        <taxon>Spermatophyta</taxon>
        <taxon>Magnoliopsida</taxon>
        <taxon>eudicotyledons</taxon>
        <taxon>Gunneridae</taxon>
        <taxon>Pentapetalae</taxon>
        <taxon>asterids</taxon>
        <taxon>lamiids</taxon>
        <taxon>Solanales</taxon>
        <taxon>Solanaceae</taxon>
        <taxon>Solanoideae</taxon>
        <taxon>Capsiceae</taxon>
        <taxon>Capsicum</taxon>
    </lineage>
</organism>